<evidence type="ECO:0000256" key="1">
    <source>
        <dbReference type="SAM" id="MobiDB-lite"/>
    </source>
</evidence>
<dbReference type="RefSeq" id="WP_184820698.1">
    <property type="nucleotide sequence ID" value="NZ_BMTI01000005.1"/>
</dbReference>
<accession>A0A7W7LY95</accession>
<comment type="caution">
    <text evidence="2">The sequence shown here is derived from an EMBL/GenBank/DDBJ whole genome shotgun (WGS) entry which is preliminary data.</text>
</comment>
<sequence length="98" mass="10098">MLLAVGFRTGGVMSGRTKGWLVGGWLVLTVAGWSFTESINDGIEPTSGPRPEPSSSSSAPECPTPTPTPTADPERGLTAYTGREPDFAATAIVCKTSG</sequence>
<dbReference type="Proteomes" id="UP000579523">
    <property type="component" value="Unassembled WGS sequence"/>
</dbReference>
<feature type="region of interest" description="Disordered" evidence="1">
    <location>
        <begin position="38"/>
        <end position="83"/>
    </location>
</feature>
<gene>
    <name evidence="2" type="ORF">FHS37_002746</name>
</gene>
<evidence type="ECO:0000313" key="3">
    <source>
        <dbReference type="Proteomes" id="UP000579523"/>
    </source>
</evidence>
<feature type="compositionally biased region" description="Low complexity" evidence="1">
    <location>
        <begin position="44"/>
        <end position="61"/>
    </location>
</feature>
<dbReference type="EMBL" id="JACHJI010000004">
    <property type="protein sequence ID" value="MBB4898688.1"/>
    <property type="molecule type" value="Genomic_DNA"/>
</dbReference>
<reference evidence="2 3" key="1">
    <citation type="submission" date="2020-08" db="EMBL/GenBank/DDBJ databases">
        <title>Genomic Encyclopedia of Type Strains, Phase III (KMG-III): the genomes of soil and plant-associated and newly described type strains.</title>
        <authorList>
            <person name="Whitman W."/>
        </authorList>
    </citation>
    <scope>NUCLEOTIDE SEQUENCE [LARGE SCALE GENOMIC DNA]</scope>
    <source>
        <strain evidence="2 3">CECT 3273</strain>
    </source>
</reference>
<evidence type="ECO:0000313" key="2">
    <source>
        <dbReference type="EMBL" id="MBB4898688.1"/>
    </source>
</evidence>
<proteinExistence type="predicted"/>
<name>A0A7W7LY95_9ACTN</name>
<dbReference type="AlphaFoldDB" id="A0A7W7LY95"/>
<keyword evidence="3" id="KW-1185">Reference proteome</keyword>
<protein>
    <submittedName>
        <fullName evidence="2">Uncharacterized protein</fullName>
    </submittedName>
</protein>
<organism evidence="2 3">
    <name type="scientific">Streptomyces griseomycini</name>
    <dbReference type="NCBI Taxonomy" id="66895"/>
    <lineage>
        <taxon>Bacteria</taxon>
        <taxon>Bacillati</taxon>
        <taxon>Actinomycetota</taxon>
        <taxon>Actinomycetes</taxon>
        <taxon>Kitasatosporales</taxon>
        <taxon>Streptomycetaceae</taxon>
        <taxon>Streptomyces</taxon>
    </lineage>
</organism>